<dbReference type="SUPFAM" id="SSF52540">
    <property type="entry name" value="P-loop containing nucleoside triphosphate hydrolases"/>
    <property type="match status" value="1"/>
</dbReference>
<dbReference type="EMBL" id="CP001941">
    <property type="protein sequence ID" value="ADD09016.1"/>
    <property type="molecule type" value="Genomic_DNA"/>
</dbReference>
<feature type="domain" description="AAA" evidence="1">
    <location>
        <begin position="22"/>
        <end position="121"/>
    </location>
</feature>
<evidence type="ECO:0000313" key="3">
    <source>
        <dbReference type="Proteomes" id="UP000001400"/>
    </source>
</evidence>
<dbReference type="GeneID" id="8828169"/>
<keyword evidence="3" id="KW-1185">Reference proteome</keyword>
<dbReference type="PANTHER" id="PTHR34704">
    <property type="entry name" value="ATPASE"/>
    <property type="match status" value="1"/>
</dbReference>
<dbReference type="InterPro" id="IPR027417">
    <property type="entry name" value="P-loop_NTPase"/>
</dbReference>
<dbReference type="Pfam" id="PF13173">
    <property type="entry name" value="AAA_14"/>
    <property type="match status" value="1"/>
</dbReference>
<name>D3TA87_ACIB4</name>
<dbReference type="InterPro" id="IPR041682">
    <property type="entry name" value="AAA_14"/>
</dbReference>
<dbReference type="RefSeq" id="WP_012997366.1">
    <property type="nucleotide sequence ID" value="NC_013926.1"/>
</dbReference>
<reference evidence="2" key="1">
    <citation type="submission" date="2010-02" db="EMBL/GenBank/DDBJ databases">
        <title>Complete sequence of Aciduliprofundum boonei T469.</title>
        <authorList>
            <consortium name="US DOE Joint Genome Institute"/>
            <person name="Lucas S."/>
            <person name="Copeland A."/>
            <person name="Lapidus A."/>
            <person name="Cheng J.-F."/>
            <person name="Bruce D."/>
            <person name="Goodwin L."/>
            <person name="Pitluck S."/>
            <person name="Saunders E."/>
            <person name="Detter J.C."/>
            <person name="Han C."/>
            <person name="Tapia R."/>
            <person name="Land M."/>
            <person name="Hauser L."/>
            <person name="Kyrpides N."/>
            <person name="Mikhailova N."/>
            <person name="Flores G."/>
            <person name="Reysenbach A.-L."/>
            <person name="Woyke T."/>
        </authorList>
    </citation>
    <scope>NUCLEOTIDE SEQUENCE</scope>
    <source>
        <strain evidence="2">T469</strain>
    </source>
</reference>
<dbReference type="PANTHER" id="PTHR34704:SF1">
    <property type="entry name" value="ATPASE"/>
    <property type="match status" value="1"/>
</dbReference>
<dbReference type="Proteomes" id="UP000001400">
    <property type="component" value="Chromosome"/>
</dbReference>
<sequence length="408" mass="47448">MGSRIVVNRSEAEEIKSMGGWILLFGRRKVGKTFLIKNFLNYDIYFFIRRDGRIRMENGNEKIDTGGMIEKVKRGLVDGKTVVIDEFQRLPEEVWDDIASVHPSGRLILSGSSMSVVSKLLSKNSPFLGIIYPYRLGLIRAKDILNSLLSYLSPEKAIEVAPYLRDPWTIPLFTSPEKFFPSLLNILPYAIPALIGEIFTEEERELTKTYYSIISLIGEGYLDYREIASILYSRKIIKSPASSSVLPYIKNLRDMGILREIKRYGKKRYVYEIDSEPAKMFYYLDSRYDLSREITYDEVKPTLEKLHNLAIERFVADLFAELYGGRVEYLKEANREIDMLITKRNKPIIVGEVKWGKATKKDIESFEKKTENFYCRKIFFTRRKIKGMRNVEILTPEDLLQIGIKRRT</sequence>
<dbReference type="KEGG" id="abi:Aboo_1207"/>
<accession>D3TA87</accession>
<gene>
    <name evidence="2" type="ordered locus">Aboo_1207</name>
</gene>
<evidence type="ECO:0000259" key="1">
    <source>
        <dbReference type="Pfam" id="PF13173"/>
    </source>
</evidence>
<dbReference type="HOGENOM" id="CLU_671970_0_0_2"/>
<protein>
    <submittedName>
        <fullName evidence="2">ATPase</fullName>
    </submittedName>
</protein>
<dbReference type="AlphaFoldDB" id="D3TA87"/>
<proteinExistence type="predicted"/>
<evidence type="ECO:0000313" key="2">
    <source>
        <dbReference type="EMBL" id="ADD09016.1"/>
    </source>
</evidence>
<organism evidence="2 3">
    <name type="scientific">Aciduliprofundum boonei (strain DSM 19572 / T469)</name>
    <dbReference type="NCBI Taxonomy" id="439481"/>
    <lineage>
        <taxon>Archaea</taxon>
        <taxon>Methanobacteriati</taxon>
        <taxon>Thermoplasmatota</taxon>
        <taxon>DHVE2 group</taxon>
        <taxon>Candidatus Aciduliprofundum</taxon>
    </lineage>
</organism>